<sequence length="215" mass="23051">MNDAGFFNAVRRSLFGGRLNQSQVDGMNGILTAFQTVGDGRRATLAYALATAFHETGARMVPVREGFAATDAGARRAVNKLAERRGAASAVARYALPQPPYGHVYYGRGHVQLTWLDNYAASSADAGVDLVRYPDKMLEPVISARVLIKGLIDGRWNGRRKGIGHYEMLDGIPGLSAEEAAEARRTVNGQDKAALIAGYAAQFDAALHLAGMSLE</sequence>
<evidence type="ECO:0000259" key="1">
    <source>
        <dbReference type="Pfam" id="PF00182"/>
    </source>
</evidence>
<gene>
    <name evidence="2" type="ORF">OKW52_10115</name>
</gene>
<name>A0ABT3GYI6_9RHOB</name>
<keyword evidence="3" id="KW-1185">Reference proteome</keyword>
<organism evidence="2 3">
    <name type="scientific">Pararhodobacter zhoushanensis</name>
    <dbReference type="NCBI Taxonomy" id="2479545"/>
    <lineage>
        <taxon>Bacteria</taxon>
        <taxon>Pseudomonadati</taxon>
        <taxon>Pseudomonadota</taxon>
        <taxon>Alphaproteobacteria</taxon>
        <taxon>Rhodobacterales</taxon>
        <taxon>Paracoccaceae</taxon>
        <taxon>Pararhodobacter</taxon>
    </lineage>
</organism>
<dbReference type="Gene3D" id="1.10.530.10">
    <property type="match status" value="1"/>
</dbReference>
<dbReference type="RefSeq" id="WP_264505585.1">
    <property type="nucleotide sequence ID" value="NZ_JAPDFL010000001.1"/>
</dbReference>
<proteinExistence type="predicted"/>
<evidence type="ECO:0000313" key="3">
    <source>
        <dbReference type="Proteomes" id="UP001208938"/>
    </source>
</evidence>
<evidence type="ECO:0000313" key="2">
    <source>
        <dbReference type="EMBL" id="MCW1932599.1"/>
    </source>
</evidence>
<dbReference type="SUPFAM" id="SSF53955">
    <property type="entry name" value="Lysozyme-like"/>
    <property type="match status" value="1"/>
</dbReference>
<feature type="domain" description="Glycoside hydrolase family 19 catalytic" evidence="1">
    <location>
        <begin position="32"/>
        <end position="143"/>
    </location>
</feature>
<dbReference type="InterPro" id="IPR023346">
    <property type="entry name" value="Lysozyme-like_dom_sf"/>
</dbReference>
<comment type="caution">
    <text evidence="2">The sequence shown here is derived from an EMBL/GenBank/DDBJ whole genome shotgun (WGS) entry which is preliminary data.</text>
</comment>
<protein>
    <recommendedName>
        <fullName evidence="1">Glycoside hydrolase family 19 catalytic domain-containing protein</fullName>
    </recommendedName>
</protein>
<accession>A0ABT3GYI6</accession>
<reference evidence="2 3" key="1">
    <citation type="submission" date="2022-10" db="EMBL/GenBank/DDBJ databases">
        <title>Pararhodobacter sp. nov., isolated from marine algae.</title>
        <authorList>
            <person name="Choi B.J."/>
            <person name="Kim J.M."/>
            <person name="Lee J.K."/>
            <person name="Choi D.G."/>
            <person name="Jeon C.O."/>
        </authorList>
    </citation>
    <scope>NUCLEOTIDE SEQUENCE [LARGE SCALE GENOMIC DNA]</scope>
    <source>
        <strain evidence="2 3">ZQ420</strain>
    </source>
</reference>
<dbReference type="Proteomes" id="UP001208938">
    <property type="component" value="Unassembled WGS sequence"/>
</dbReference>
<dbReference type="InterPro" id="IPR000726">
    <property type="entry name" value="Glyco_hydro_19_cat"/>
</dbReference>
<dbReference type="Pfam" id="PF00182">
    <property type="entry name" value="Glyco_hydro_19"/>
    <property type="match status" value="1"/>
</dbReference>
<dbReference type="EMBL" id="JAPDFL010000001">
    <property type="protein sequence ID" value="MCW1932599.1"/>
    <property type="molecule type" value="Genomic_DNA"/>
</dbReference>